<dbReference type="CDD" id="cd07377">
    <property type="entry name" value="WHTH_GntR"/>
    <property type="match status" value="1"/>
</dbReference>
<evidence type="ECO:0000256" key="4">
    <source>
        <dbReference type="ARBA" id="ARBA00023125"/>
    </source>
</evidence>
<dbReference type="SMART" id="SM00345">
    <property type="entry name" value="HTH_GNTR"/>
    <property type="match status" value="1"/>
</dbReference>
<comment type="similarity">
    <text evidence="1">In the C-terminal section; belongs to the class-I pyridoxal-phosphate-dependent aminotransferase family.</text>
</comment>
<evidence type="ECO:0000256" key="3">
    <source>
        <dbReference type="ARBA" id="ARBA00023015"/>
    </source>
</evidence>
<dbReference type="Gene3D" id="3.40.640.10">
    <property type="entry name" value="Type I PLP-dependent aspartate aminotransferase-like (Major domain)"/>
    <property type="match status" value="1"/>
</dbReference>
<keyword evidence="8" id="KW-1185">Reference proteome</keyword>
<dbReference type="PROSITE" id="PS50949">
    <property type="entry name" value="HTH_GNTR"/>
    <property type="match status" value="1"/>
</dbReference>
<keyword evidence="5" id="KW-0804">Transcription</keyword>
<dbReference type="PANTHER" id="PTHR46577:SF1">
    <property type="entry name" value="HTH-TYPE TRANSCRIPTIONAL REGULATORY PROTEIN GABR"/>
    <property type="match status" value="1"/>
</dbReference>
<dbReference type="SUPFAM" id="SSF46785">
    <property type="entry name" value="Winged helix' DNA-binding domain"/>
    <property type="match status" value="1"/>
</dbReference>
<dbReference type="InterPro" id="IPR036388">
    <property type="entry name" value="WH-like_DNA-bd_sf"/>
</dbReference>
<dbReference type="InterPro" id="IPR015421">
    <property type="entry name" value="PyrdxlP-dep_Trfase_major"/>
</dbReference>
<keyword evidence="2" id="KW-0663">Pyridoxal phosphate</keyword>
<comment type="caution">
    <text evidence="7">The sequence shown here is derived from an EMBL/GenBank/DDBJ whole genome shotgun (WGS) entry which is preliminary data.</text>
</comment>
<sequence length="454" mass="48487">MDLAELVTDRTPAGIAATLARLIRSGEIAADERMPTVRDVAAQLRVSPGTVSGAWHALAEAGLVRTRGRAGTFVLSQRSTWLPPRYRDLAAGDQVPYRIDLSSGTPDPQLLPPLGVAFARLARRTQGATTSSYLGPALIAPLERRLRADWPFVPEALTVVDGAMDGLSRVLELRVSLGSRVAVENPSFPPFYDLLDHLGAQTLGVDVDEHGMRPDGLARVLDDGPGVVLLQPRAHNPTGASLTAARAAELADVLRRHPRGRDVLVVEDDHSGSICQAPDVSLGTHLPGQVVHVRSFSKSHGPDLRIAAMSAPADLMRDVVARRMLGPGWTSRMLQEVLLELLTDSTVRESVAQARNAYALRQREVSRAVRATGAELRAGDGINMWLPVTDERAATVHLAALGIRCAPGAPFTTSVTSTTSTPKPPGGHLRISLGQVRHGYEEVGTALGVAAQQR</sequence>
<evidence type="ECO:0000259" key="6">
    <source>
        <dbReference type="PROSITE" id="PS50949"/>
    </source>
</evidence>
<keyword evidence="7" id="KW-0808">Transferase</keyword>
<proteinExistence type="inferred from homology"/>
<dbReference type="Pfam" id="PF00155">
    <property type="entry name" value="Aminotran_1_2"/>
    <property type="match status" value="1"/>
</dbReference>
<dbReference type="GO" id="GO:0003677">
    <property type="term" value="F:DNA binding"/>
    <property type="evidence" value="ECO:0007669"/>
    <property type="project" value="UniProtKB-KW"/>
</dbReference>
<keyword evidence="3" id="KW-0805">Transcription regulation</keyword>
<feature type="domain" description="HTH gntR-type" evidence="6">
    <location>
        <begin position="9"/>
        <end position="77"/>
    </location>
</feature>
<evidence type="ECO:0000256" key="5">
    <source>
        <dbReference type="ARBA" id="ARBA00023163"/>
    </source>
</evidence>
<dbReference type="InterPro" id="IPR004839">
    <property type="entry name" value="Aminotransferase_I/II_large"/>
</dbReference>
<dbReference type="CDD" id="cd00609">
    <property type="entry name" value="AAT_like"/>
    <property type="match status" value="1"/>
</dbReference>
<dbReference type="GO" id="GO:0003700">
    <property type="term" value="F:DNA-binding transcription factor activity"/>
    <property type="evidence" value="ECO:0007669"/>
    <property type="project" value="InterPro"/>
</dbReference>
<dbReference type="Gene3D" id="1.10.10.10">
    <property type="entry name" value="Winged helix-like DNA-binding domain superfamily/Winged helix DNA-binding domain"/>
    <property type="match status" value="1"/>
</dbReference>
<evidence type="ECO:0000256" key="2">
    <source>
        <dbReference type="ARBA" id="ARBA00022898"/>
    </source>
</evidence>
<dbReference type="InterPro" id="IPR051446">
    <property type="entry name" value="HTH_trans_reg/aminotransferase"/>
</dbReference>
<accession>A0A853EZW4</accession>
<dbReference type="PANTHER" id="PTHR46577">
    <property type="entry name" value="HTH-TYPE TRANSCRIPTIONAL REGULATORY PROTEIN GABR"/>
    <property type="match status" value="1"/>
</dbReference>
<dbReference type="RefSeq" id="WP_179914342.1">
    <property type="nucleotide sequence ID" value="NZ_JACBYE010000056.1"/>
</dbReference>
<reference evidence="7 8" key="1">
    <citation type="submission" date="2020-07" db="EMBL/GenBank/DDBJ databases">
        <title>MOT database genomes.</title>
        <authorList>
            <person name="Joseph S."/>
            <person name="Aduse-Opoku J."/>
            <person name="Hashim A."/>
            <person name="Wade W."/>
            <person name="Curtis M."/>
        </authorList>
    </citation>
    <scope>NUCLEOTIDE SEQUENCE [LARGE SCALE GENOMIC DNA]</scope>
    <source>
        <strain evidence="7 8">DSM 100099</strain>
    </source>
</reference>
<keyword evidence="4" id="KW-0238">DNA-binding</keyword>
<dbReference type="GO" id="GO:0030170">
    <property type="term" value="F:pyridoxal phosphate binding"/>
    <property type="evidence" value="ECO:0007669"/>
    <property type="project" value="InterPro"/>
</dbReference>
<dbReference type="Pfam" id="PF00392">
    <property type="entry name" value="GntR"/>
    <property type="match status" value="1"/>
</dbReference>
<dbReference type="EMBL" id="JACBYE010000056">
    <property type="protein sequence ID" value="NYS95122.1"/>
    <property type="molecule type" value="Genomic_DNA"/>
</dbReference>
<dbReference type="AlphaFoldDB" id="A0A853EZW4"/>
<dbReference type="Proteomes" id="UP000561011">
    <property type="component" value="Unassembled WGS sequence"/>
</dbReference>
<dbReference type="InterPro" id="IPR036390">
    <property type="entry name" value="WH_DNA-bd_sf"/>
</dbReference>
<evidence type="ECO:0000313" key="7">
    <source>
        <dbReference type="EMBL" id="NYS95122.1"/>
    </source>
</evidence>
<dbReference type="InterPro" id="IPR000524">
    <property type="entry name" value="Tscrpt_reg_HTH_GntR"/>
</dbReference>
<keyword evidence="7" id="KW-0032">Aminotransferase</keyword>
<dbReference type="SUPFAM" id="SSF53383">
    <property type="entry name" value="PLP-dependent transferases"/>
    <property type="match status" value="1"/>
</dbReference>
<evidence type="ECO:0000313" key="8">
    <source>
        <dbReference type="Proteomes" id="UP000561011"/>
    </source>
</evidence>
<gene>
    <name evidence="7" type="ORF">HZZ10_16520</name>
</gene>
<evidence type="ECO:0000256" key="1">
    <source>
        <dbReference type="ARBA" id="ARBA00005384"/>
    </source>
</evidence>
<dbReference type="InterPro" id="IPR015424">
    <property type="entry name" value="PyrdxlP-dep_Trfase"/>
</dbReference>
<protein>
    <submittedName>
        <fullName evidence="7">Aminotransferase class I/II-fold pyridoxal phosphate-dependent enzyme</fullName>
    </submittedName>
</protein>
<dbReference type="GO" id="GO:0008483">
    <property type="term" value="F:transaminase activity"/>
    <property type="evidence" value="ECO:0007669"/>
    <property type="project" value="UniProtKB-KW"/>
</dbReference>
<organism evidence="7 8">
    <name type="scientific">Sanguibacter inulinus</name>
    <dbReference type="NCBI Taxonomy" id="60922"/>
    <lineage>
        <taxon>Bacteria</taxon>
        <taxon>Bacillati</taxon>
        <taxon>Actinomycetota</taxon>
        <taxon>Actinomycetes</taxon>
        <taxon>Micrococcales</taxon>
        <taxon>Sanguibacteraceae</taxon>
        <taxon>Sanguibacter</taxon>
    </lineage>
</organism>
<name>A0A853EZW4_9MICO</name>